<keyword evidence="10" id="KW-1185">Reference proteome</keyword>
<evidence type="ECO:0000256" key="6">
    <source>
        <dbReference type="PIRSR" id="PIRSR601519-1"/>
    </source>
</evidence>
<evidence type="ECO:0000256" key="4">
    <source>
        <dbReference type="ARBA" id="ARBA00023002"/>
    </source>
</evidence>
<feature type="binding site" evidence="6">
    <location>
        <position position="53"/>
    </location>
    <ligand>
        <name>Fe cation</name>
        <dbReference type="ChEBI" id="CHEBI:24875"/>
        <label>1</label>
    </ligand>
</feature>
<sequence>MLSNTILDKLNRQVNLEAGSSNLYLHMSAWLLSQSLDSTAAFFRAHAEEERAHMMKLFDYINETGALARIGDVALPDVNWSTHIELLEAAYSHECAVTASINELVDAALQEKDYSTLNFLQWYVAEQHEEEHIFSSMLHKARIVDTMEGRARFRFDEEIRKSALNQGWVHQHHAGNLPHHAVSGGGAGQE</sequence>
<feature type="binding site" evidence="6">
    <location>
        <position position="127"/>
    </location>
    <ligand>
        <name>Fe cation</name>
        <dbReference type="ChEBI" id="CHEBI:24875"/>
        <label>1</label>
    </ligand>
</feature>
<dbReference type="Gene3D" id="1.20.1260.10">
    <property type="match status" value="1"/>
</dbReference>
<dbReference type="GO" id="GO:0008199">
    <property type="term" value="F:ferric iron binding"/>
    <property type="evidence" value="ECO:0007669"/>
    <property type="project" value="InterPro"/>
</dbReference>
<accession>A0A1D8CZ87</accession>
<reference evidence="9" key="1">
    <citation type="submission" date="2016-09" db="EMBL/GenBank/DDBJ databases">
        <title>Genome sequence of Chlorobaculum limnaeum.</title>
        <authorList>
            <person name="Liu Z."/>
            <person name="Tank M."/>
            <person name="Bryant D.A."/>
        </authorList>
    </citation>
    <scope>NUCLEOTIDE SEQUENCE [LARGE SCALE GENOMIC DNA]</scope>
    <source>
        <strain evidence="9">DSM 1677</strain>
    </source>
</reference>
<keyword evidence="4" id="KW-0560">Oxidoreductase</keyword>
<comment type="subcellular location">
    <subcellularLocation>
        <location evidence="7">Cytoplasm</location>
    </subcellularLocation>
</comment>
<dbReference type="OrthoDB" id="9801481at2"/>
<dbReference type="GO" id="GO:0005829">
    <property type="term" value="C:cytosol"/>
    <property type="evidence" value="ECO:0007669"/>
    <property type="project" value="TreeGrafter"/>
</dbReference>
<dbReference type="InterPro" id="IPR001519">
    <property type="entry name" value="Ferritin"/>
</dbReference>
<dbReference type="GO" id="GO:0008198">
    <property type="term" value="F:ferrous iron binding"/>
    <property type="evidence" value="ECO:0007669"/>
    <property type="project" value="TreeGrafter"/>
</dbReference>
<dbReference type="GO" id="GO:0006826">
    <property type="term" value="P:iron ion transport"/>
    <property type="evidence" value="ECO:0007669"/>
    <property type="project" value="InterPro"/>
</dbReference>
<keyword evidence="2 7" id="KW-0409">Iron storage</keyword>
<feature type="domain" description="Ferritin-like diiron" evidence="8">
    <location>
        <begin position="1"/>
        <end position="145"/>
    </location>
</feature>
<feature type="binding site" evidence="6">
    <location>
        <position position="94"/>
    </location>
    <ligand>
        <name>Fe cation</name>
        <dbReference type="ChEBI" id="CHEBI:24875"/>
        <label>1</label>
    </ligand>
</feature>
<evidence type="ECO:0000256" key="3">
    <source>
        <dbReference type="ARBA" id="ARBA00022723"/>
    </source>
</evidence>
<dbReference type="InterPro" id="IPR012347">
    <property type="entry name" value="Ferritin-like"/>
</dbReference>
<dbReference type="EMBL" id="CP017305">
    <property type="protein sequence ID" value="AOS84226.1"/>
    <property type="molecule type" value="Genomic_DNA"/>
</dbReference>
<dbReference type="CDD" id="cd01055">
    <property type="entry name" value="Nonheme_Ferritin"/>
    <property type="match status" value="1"/>
</dbReference>
<dbReference type="PROSITE" id="PS50905">
    <property type="entry name" value="FERRITIN_LIKE"/>
    <property type="match status" value="1"/>
</dbReference>
<dbReference type="InterPro" id="IPR009078">
    <property type="entry name" value="Ferritin-like_SF"/>
</dbReference>
<dbReference type="InterPro" id="IPR009040">
    <property type="entry name" value="Ferritin-like_diiron"/>
</dbReference>
<dbReference type="GO" id="GO:0004322">
    <property type="term" value="F:ferroxidase activity"/>
    <property type="evidence" value="ECO:0007669"/>
    <property type="project" value="TreeGrafter"/>
</dbReference>
<dbReference type="PANTHER" id="PTHR11431:SF127">
    <property type="entry name" value="BACTERIAL NON-HEME FERRITIN"/>
    <property type="match status" value="1"/>
</dbReference>
<evidence type="ECO:0000259" key="8">
    <source>
        <dbReference type="PROSITE" id="PS50905"/>
    </source>
</evidence>
<keyword evidence="3 6" id="KW-0479">Metal-binding</keyword>
<dbReference type="InterPro" id="IPR041719">
    <property type="entry name" value="Ferritin_prok"/>
</dbReference>
<evidence type="ECO:0000256" key="1">
    <source>
        <dbReference type="ARBA" id="ARBA00006950"/>
    </source>
</evidence>
<dbReference type="GO" id="GO:0042802">
    <property type="term" value="F:identical protein binding"/>
    <property type="evidence" value="ECO:0007669"/>
    <property type="project" value="UniProtKB-ARBA"/>
</dbReference>
<comment type="function">
    <text evidence="7">Iron-storage protein.</text>
</comment>
<name>A0A1D8CZ87_CHLLM</name>
<evidence type="ECO:0000256" key="2">
    <source>
        <dbReference type="ARBA" id="ARBA00022434"/>
    </source>
</evidence>
<dbReference type="EC" id="1.16.3.2" evidence="7"/>
<dbReference type="RefSeq" id="WP_069810419.1">
    <property type="nucleotide sequence ID" value="NZ_CP017305.1"/>
</dbReference>
<keyword evidence="7" id="KW-0963">Cytoplasm</keyword>
<feature type="binding site" evidence="6">
    <location>
        <position position="50"/>
    </location>
    <ligand>
        <name>Fe cation</name>
        <dbReference type="ChEBI" id="CHEBI:24875"/>
        <label>1</label>
    </ligand>
</feature>
<feature type="binding site" evidence="6">
    <location>
        <position position="17"/>
    </location>
    <ligand>
        <name>Fe cation</name>
        <dbReference type="ChEBI" id="CHEBI:24875"/>
        <label>1</label>
    </ligand>
</feature>
<protein>
    <recommendedName>
        <fullName evidence="7">Ferritin</fullName>
        <ecNumber evidence="7">1.16.3.2</ecNumber>
    </recommendedName>
</protein>
<evidence type="ECO:0000313" key="9">
    <source>
        <dbReference type="EMBL" id="AOS84226.1"/>
    </source>
</evidence>
<comment type="catalytic activity">
    <reaction evidence="7">
        <text>4 Fe(2+) + O2 + 6 H2O = 4 iron(III) oxide-hydroxide + 12 H(+)</text>
        <dbReference type="Rhea" id="RHEA:11972"/>
        <dbReference type="ChEBI" id="CHEBI:15377"/>
        <dbReference type="ChEBI" id="CHEBI:15378"/>
        <dbReference type="ChEBI" id="CHEBI:15379"/>
        <dbReference type="ChEBI" id="CHEBI:29033"/>
        <dbReference type="ChEBI" id="CHEBI:78619"/>
        <dbReference type="EC" id="1.16.3.2"/>
    </reaction>
</comment>
<dbReference type="KEGG" id="clz:BIU88_08835"/>
<keyword evidence="5 6" id="KW-0408">Iron</keyword>
<evidence type="ECO:0000313" key="10">
    <source>
        <dbReference type="Proteomes" id="UP000095185"/>
    </source>
</evidence>
<evidence type="ECO:0000256" key="5">
    <source>
        <dbReference type="ARBA" id="ARBA00023004"/>
    </source>
</evidence>
<gene>
    <name evidence="9" type="ORF">BIU88_08835</name>
</gene>
<comment type="similarity">
    <text evidence="1 7">Belongs to the ferritin family. Prokaryotic subfamily.</text>
</comment>
<dbReference type="STRING" id="274537.BIU88_08835"/>
<dbReference type="FunFam" id="1.20.1260.10:FF:000001">
    <property type="entry name" value="Non-heme ferritin"/>
    <property type="match status" value="1"/>
</dbReference>
<dbReference type="PANTHER" id="PTHR11431">
    <property type="entry name" value="FERRITIN"/>
    <property type="match status" value="1"/>
</dbReference>
<dbReference type="AlphaFoldDB" id="A0A1D8CZ87"/>
<dbReference type="SUPFAM" id="SSF47240">
    <property type="entry name" value="Ferritin-like"/>
    <property type="match status" value="1"/>
</dbReference>
<dbReference type="GO" id="GO:0006879">
    <property type="term" value="P:intracellular iron ion homeostasis"/>
    <property type="evidence" value="ECO:0007669"/>
    <property type="project" value="UniProtKB-KW"/>
</dbReference>
<dbReference type="InterPro" id="IPR008331">
    <property type="entry name" value="Ferritin_DPS_dom"/>
</dbReference>
<dbReference type="Pfam" id="PF00210">
    <property type="entry name" value="Ferritin"/>
    <property type="match status" value="1"/>
</dbReference>
<organism evidence="9 10">
    <name type="scientific">Chlorobaculum limnaeum</name>
    <dbReference type="NCBI Taxonomy" id="274537"/>
    <lineage>
        <taxon>Bacteria</taxon>
        <taxon>Pseudomonadati</taxon>
        <taxon>Chlorobiota</taxon>
        <taxon>Chlorobiia</taxon>
        <taxon>Chlorobiales</taxon>
        <taxon>Chlorobiaceae</taxon>
        <taxon>Chlorobaculum</taxon>
    </lineage>
</organism>
<evidence type="ECO:0000256" key="7">
    <source>
        <dbReference type="RuleBase" id="RU361145"/>
    </source>
</evidence>
<proteinExistence type="inferred from homology"/>
<dbReference type="Proteomes" id="UP000095185">
    <property type="component" value="Chromosome"/>
</dbReference>